<feature type="non-terminal residue" evidence="1">
    <location>
        <position position="1"/>
    </location>
</feature>
<organism evidence="1 2">
    <name type="scientific">Callosobruchus maculatus</name>
    <name type="common">Southern cowpea weevil</name>
    <name type="synonym">Pulse bruchid</name>
    <dbReference type="NCBI Taxonomy" id="64391"/>
    <lineage>
        <taxon>Eukaryota</taxon>
        <taxon>Metazoa</taxon>
        <taxon>Ecdysozoa</taxon>
        <taxon>Arthropoda</taxon>
        <taxon>Hexapoda</taxon>
        <taxon>Insecta</taxon>
        <taxon>Pterygota</taxon>
        <taxon>Neoptera</taxon>
        <taxon>Endopterygota</taxon>
        <taxon>Coleoptera</taxon>
        <taxon>Polyphaga</taxon>
        <taxon>Cucujiformia</taxon>
        <taxon>Chrysomeloidea</taxon>
        <taxon>Chrysomelidae</taxon>
        <taxon>Bruchinae</taxon>
        <taxon>Bruchini</taxon>
        <taxon>Callosobruchus</taxon>
    </lineage>
</organism>
<keyword evidence="2" id="KW-1185">Reference proteome</keyword>
<dbReference type="OrthoDB" id="7788172at2759"/>
<gene>
    <name evidence="1" type="ORF">CALMAC_LOCUS18505</name>
</gene>
<dbReference type="AlphaFoldDB" id="A0A653DL66"/>
<accession>A0A653DL66</accession>
<protein>
    <submittedName>
        <fullName evidence="1">Uncharacterized protein</fullName>
    </submittedName>
</protein>
<evidence type="ECO:0000313" key="2">
    <source>
        <dbReference type="Proteomes" id="UP000410492"/>
    </source>
</evidence>
<sequence length="42" mass="4523">DTPFTSHAAVIVLRELYKNLAKTSGNCGNVVKGILSTDEWSS</sequence>
<proteinExistence type="predicted"/>
<dbReference type="Proteomes" id="UP000410492">
    <property type="component" value="Unassembled WGS sequence"/>
</dbReference>
<reference evidence="1 2" key="1">
    <citation type="submission" date="2019-01" db="EMBL/GenBank/DDBJ databases">
        <authorList>
            <person name="Sayadi A."/>
        </authorList>
    </citation>
    <scope>NUCLEOTIDE SEQUENCE [LARGE SCALE GENOMIC DNA]</scope>
</reference>
<evidence type="ECO:0000313" key="1">
    <source>
        <dbReference type="EMBL" id="VEN60971.1"/>
    </source>
</evidence>
<dbReference type="EMBL" id="CAACVG010012855">
    <property type="protein sequence ID" value="VEN60971.1"/>
    <property type="molecule type" value="Genomic_DNA"/>
</dbReference>
<name>A0A653DL66_CALMS</name>